<comment type="similarity">
    <text evidence="2 14">Belongs to the peptidase M50B family.</text>
</comment>
<keyword evidence="7" id="KW-0677">Repeat</keyword>
<keyword evidence="19" id="KW-1185">Reference proteome</keyword>
<keyword evidence="5 14" id="KW-0812">Transmembrane</keyword>
<evidence type="ECO:0000256" key="6">
    <source>
        <dbReference type="ARBA" id="ARBA00022723"/>
    </source>
</evidence>
<dbReference type="RefSeq" id="WP_270027139.1">
    <property type="nucleotide sequence ID" value="NZ_JAPDDP010000040.1"/>
</dbReference>
<reference evidence="18" key="1">
    <citation type="submission" date="2022-10" db="EMBL/GenBank/DDBJ databases">
        <title>The WGS of Solirubrobacter phytolaccae KCTC 29190.</title>
        <authorList>
            <person name="Jiang Z."/>
        </authorList>
    </citation>
    <scope>NUCLEOTIDE SEQUENCE</scope>
    <source>
        <strain evidence="18">KCTC 29190</strain>
    </source>
</reference>
<keyword evidence="12" id="KW-0129">CBS domain</keyword>
<evidence type="ECO:0000256" key="4">
    <source>
        <dbReference type="ARBA" id="ARBA00022670"/>
    </source>
</evidence>
<dbReference type="PIRSF" id="PIRSF006404">
    <property type="entry name" value="UCP006404_Pept_M50_CBS"/>
    <property type="match status" value="1"/>
</dbReference>
<evidence type="ECO:0000313" key="18">
    <source>
        <dbReference type="EMBL" id="MDA0182758.1"/>
    </source>
</evidence>
<sequence length="384" mass="40996">MFGGGSSLQLFRLFGFRVGVHPSWFLILFFWIFWLNSSFDEAITSPGQGFIAAVVAAAIFFGSIVLHELGHAFAARREGIGVGGIDLFFFGGFMSANRDSETPGEEFRVAAAGPAVTLVLATVLGAAAYAMLGDGTLDAAFFYDRSGSLIEVVVAFSALANALLFVLNMLPAFPLDGGRIVRAIAWQLTGNRHGATKFSAYLGQGFAALMIGYGVFILITSSDAFGGLWYIVLGWMLGGSARAAISQSNFVTRLEGITAGDIMDAEPVTIPAGVPATQAYDEFFLRYQGWPWFAVTESDGTFVGLAHRAAVEHTALREDGSVAIRTLVGDSEQVRTDTPLESLIQSEPLRRLGALMAVDAEGRLRGVVTLDQVSRALQARLAPS</sequence>
<keyword evidence="11 14" id="KW-0482">Metalloprotease</keyword>
<dbReference type="EMBL" id="JAPDDP010000040">
    <property type="protein sequence ID" value="MDA0182758.1"/>
    <property type="molecule type" value="Genomic_DNA"/>
</dbReference>
<evidence type="ECO:0000256" key="10">
    <source>
        <dbReference type="ARBA" id="ARBA00022989"/>
    </source>
</evidence>
<accession>A0A9X3NA90</accession>
<dbReference type="Pfam" id="PF02163">
    <property type="entry name" value="Peptidase_M50"/>
    <property type="match status" value="1"/>
</dbReference>
<feature type="transmembrane region" description="Helical" evidence="14">
    <location>
        <begin position="49"/>
        <end position="67"/>
    </location>
</feature>
<dbReference type="PANTHER" id="PTHR39188:SF3">
    <property type="entry name" value="STAGE IV SPORULATION PROTEIN FB"/>
    <property type="match status" value="1"/>
</dbReference>
<feature type="transmembrane region" description="Helical" evidence="14">
    <location>
        <begin position="201"/>
        <end position="221"/>
    </location>
</feature>
<feature type="transmembrane region" description="Helical" evidence="14">
    <location>
        <begin position="20"/>
        <end position="37"/>
    </location>
</feature>
<comment type="cofactor">
    <cofactor evidence="14 16">
        <name>Zn(2+)</name>
        <dbReference type="ChEBI" id="CHEBI:29105"/>
    </cofactor>
    <text evidence="14 16">Binds 1 zinc ion per subunit.</text>
</comment>
<evidence type="ECO:0000256" key="8">
    <source>
        <dbReference type="ARBA" id="ARBA00022801"/>
    </source>
</evidence>
<evidence type="ECO:0000313" key="19">
    <source>
        <dbReference type="Proteomes" id="UP001147653"/>
    </source>
</evidence>
<proteinExistence type="inferred from homology"/>
<feature type="binding site" evidence="16">
    <location>
        <position position="176"/>
    </location>
    <ligand>
        <name>Zn(2+)</name>
        <dbReference type="ChEBI" id="CHEBI:29105"/>
        <note>catalytic</note>
    </ligand>
</feature>
<dbReference type="AlphaFoldDB" id="A0A9X3NA90"/>
<feature type="binding site" evidence="16">
    <location>
        <position position="71"/>
    </location>
    <ligand>
        <name>Zn(2+)</name>
        <dbReference type="ChEBI" id="CHEBI:29105"/>
        <note>catalytic</note>
    </ligand>
</feature>
<evidence type="ECO:0000256" key="3">
    <source>
        <dbReference type="ARBA" id="ARBA00022475"/>
    </source>
</evidence>
<feature type="transmembrane region" description="Helical" evidence="14">
    <location>
        <begin position="227"/>
        <end position="245"/>
    </location>
</feature>
<evidence type="ECO:0000256" key="12">
    <source>
        <dbReference type="ARBA" id="ARBA00023122"/>
    </source>
</evidence>
<evidence type="ECO:0000256" key="16">
    <source>
        <dbReference type="PIRSR" id="PIRSR006404-2"/>
    </source>
</evidence>
<feature type="transmembrane region" description="Helical" evidence="14">
    <location>
        <begin position="152"/>
        <end position="173"/>
    </location>
</feature>
<dbReference type="GO" id="GO:0046872">
    <property type="term" value="F:metal ion binding"/>
    <property type="evidence" value="ECO:0007669"/>
    <property type="project" value="UniProtKB-UniRule"/>
</dbReference>
<feature type="binding site" evidence="16">
    <location>
        <position position="67"/>
    </location>
    <ligand>
        <name>Zn(2+)</name>
        <dbReference type="ChEBI" id="CHEBI:29105"/>
        <note>catalytic</note>
    </ligand>
</feature>
<dbReference type="Proteomes" id="UP001147653">
    <property type="component" value="Unassembled WGS sequence"/>
</dbReference>
<keyword evidence="13 14" id="KW-0472">Membrane</keyword>
<dbReference type="InterPro" id="IPR016483">
    <property type="entry name" value="UCP006404_Pept_M50_CBS"/>
</dbReference>
<name>A0A9X3NA90_9ACTN</name>
<feature type="active site" evidence="15">
    <location>
        <position position="68"/>
    </location>
</feature>
<dbReference type="GO" id="GO:0008237">
    <property type="term" value="F:metallopeptidase activity"/>
    <property type="evidence" value="ECO:0007669"/>
    <property type="project" value="UniProtKB-UniRule"/>
</dbReference>
<dbReference type="CDD" id="cd06164">
    <property type="entry name" value="S2P-M50_SpoIVFB_CBS"/>
    <property type="match status" value="1"/>
</dbReference>
<dbReference type="InterPro" id="IPR046342">
    <property type="entry name" value="CBS_dom_sf"/>
</dbReference>
<evidence type="ECO:0000256" key="5">
    <source>
        <dbReference type="ARBA" id="ARBA00022692"/>
    </source>
</evidence>
<comment type="caution">
    <text evidence="18">The sequence shown here is derived from an EMBL/GenBank/DDBJ whole genome shotgun (WGS) entry which is preliminary data.</text>
</comment>
<evidence type="ECO:0000256" key="7">
    <source>
        <dbReference type="ARBA" id="ARBA00022737"/>
    </source>
</evidence>
<evidence type="ECO:0000256" key="15">
    <source>
        <dbReference type="PIRSR" id="PIRSR006404-1"/>
    </source>
</evidence>
<dbReference type="PANTHER" id="PTHR39188">
    <property type="entry name" value="MEMBRANE-ASSOCIATED ZINC METALLOPROTEASE M50B"/>
    <property type="match status" value="1"/>
</dbReference>
<gene>
    <name evidence="18" type="ORF">OJ997_20770</name>
</gene>
<evidence type="ECO:0000256" key="13">
    <source>
        <dbReference type="ARBA" id="ARBA00023136"/>
    </source>
</evidence>
<dbReference type="SUPFAM" id="SSF54631">
    <property type="entry name" value="CBS-domain pair"/>
    <property type="match status" value="1"/>
</dbReference>
<feature type="domain" description="Peptidase M50" evidence="17">
    <location>
        <begin position="56"/>
        <end position="210"/>
    </location>
</feature>
<keyword evidence="3 14" id="KW-1003">Cell membrane</keyword>
<evidence type="ECO:0000256" key="11">
    <source>
        <dbReference type="ARBA" id="ARBA00023049"/>
    </source>
</evidence>
<keyword evidence="10 14" id="KW-1133">Transmembrane helix</keyword>
<evidence type="ECO:0000256" key="9">
    <source>
        <dbReference type="ARBA" id="ARBA00022833"/>
    </source>
</evidence>
<protein>
    <recommendedName>
        <fullName evidence="14">Zinc metalloprotease</fullName>
    </recommendedName>
</protein>
<keyword evidence="6 14" id="KW-0479">Metal-binding</keyword>
<keyword evidence="8 14" id="KW-0378">Hydrolase</keyword>
<evidence type="ECO:0000256" key="2">
    <source>
        <dbReference type="ARBA" id="ARBA00007931"/>
    </source>
</evidence>
<dbReference type="GO" id="GO:0005886">
    <property type="term" value="C:plasma membrane"/>
    <property type="evidence" value="ECO:0007669"/>
    <property type="project" value="UniProtKB-SubCell"/>
</dbReference>
<feature type="transmembrane region" description="Helical" evidence="14">
    <location>
        <begin position="79"/>
        <end position="97"/>
    </location>
</feature>
<organism evidence="18 19">
    <name type="scientific">Solirubrobacter phytolaccae</name>
    <dbReference type="NCBI Taxonomy" id="1404360"/>
    <lineage>
        <taxon>Bacteria</taxon>
        <taxon>Bacillati</taxon>
        <taxon>Actinomycetota</taxon>
        <taxon>Thermoleophilia</taxon>
        <taxon>Solirubrobacterales</taxon>
        <taxon>Solirubrobacteraceae</taxon>
        <taxon>Solirubrobacter</taxon>
    </lineage>
</organism>
<keyword evidence="9 14" id="KW-0862">Zinc</keyword>
<evidence type="ECO:0000259" key="17">
    <source>
        <dbReference type="Pfam" id="PF02163"/>
    </source>
</evidence>
<evidence type="ECO:0000256" key="1">
    <source>
        <dbReference type="ARBA" id="ARBA00004651"/>
    </source>
</evidence>
<dbReference type="Gene3D" id="3.10.580.10">
    <property type="entry name" value="CBS-domain"/>
    <property type="match status" value="1"/>
</dbReference>
<evidence type="ECO:0000256" key="14">
    <source>
        <dbReference type="PIRNR" id="PIRNR006404"/>
    </source>
</evidence>
<dbReference type="GO" id="GO:0006508">
    <property type="term" value="P:proteolysis"/>
    <property type="evidence" value="ECO:0007669"/>
    <property type="project" value="UniProtKB-KW"/>
</dbReference>
<dbReference type="InterPro" id="IPR008915">
    <property type="entry name" value="Peptidase_M50"/>
</dbReference>
<comment type="subcellular location">
    <subcellularLocation>
        <location evidence="1 14">Cell membrane</location>
        <topology evidence="1 14">Multi-pass membrane protein</topology>
    </subcellularLocation>
</comment>
<keyword evidence="4 14" id="KW-0645">Protease</keyword>
<feature type="transmembrane region" description="Helical" evidence="14">
    <location>
        <begin position="109"/>
        <end position="132"/>
    </location>
</feature>